<feature type="compositionally biased region" description="Polar residues" evidence="1">
    <location>
        <begin position="119"/>
        <end position="131"/>
    </location>
</feature>
<dbReference type="AlphaFoldDB" id="A0A7R9CNC6"/>
<evidence type="ECO:0000256" key="1">
    <source>
        <dbReference type="SAM" id="MobiDB-lite"/>
    </source>
</evidence>
<organism evidence="2">
    <name type="scientific">Timema poppense</name>
    <name type="common">Walking stick</name>
    <dbReference type="NCBI Taxonomy" id="170557"/>
    <lineage>
        <taxon>Eukaryota</taxon>
        <taxon>Metazoa</taxon>
        <taxon>Ecdysozoa</taxon>
        <taxon>Arthropoda</taxon>
        <taxon>Hexapoda</taxon>
        <taxon>Insecta</taxon>
        <taxon>Pterygota</taxon>
        <taxon>Neoptera</taxon>
        <taxon>Polyneoptera</taxon>
        <taxon>Phasmatodea</taxon>
        <taxon>Timematodea</taxon>
        <taxon>Timematoidea</taxon>
        <taxon>Timematidae</taxon>
        <taxon>Timema</taxon>
    </lineage>
</organism>
<gene>
    <name evidence="2" type="ORF">TPSB3V08_LOCUS1586</name>
</gene>
<feature type="region of interest" description="Disordered" evidence="1">
    <location>
        <begin position="102"/>
        <end position="142"/>
    </location>
</feature>
<reference evidence="2" key="1">
    <citation type="submission" date="2020-11" db="EMBL/GenBank/DDBJ databases">
        <authorList>
            <person name="Tran Van P."/>
        </authorList>
    </citation>
    <scope>NUCLEOTIDE SEQUENCE</scope>
</reference>
<dbReference type="EMBL" id="OD000578">
    <property type="protein sequence ID" value="CAD7398247.1"/>
    <property type="molecule type" value="Genomic_DNA"/>
</dbReference>
<sequence length="164" mass="17640">MVPPLAVRQLGVCREWTIRRAGHSSGIHLILYLLAGPRSRSRVFMGLNCACSSLSPQEHHLSSLGCTVPIVVYENEPSSIIAYALSSPDYHCNLDDAIAKQHSFGEPPSASPSHKRKSGQSQTEQESGVESTDSRRTGVLSFLRGTAANARAQSLARSSVATSH</sequence>
<proteinExistence type="predicted"/>
<accession>A0A7R9CNC6</accession>
<name>A0A7R9CNC6_TIMPO</name>
<protein>
    <submittedName>
        <fullName evidence="2">Uncharacterized protein</fullName>
    </submittedName>
</protein>
<evidence type="ECO:0000313" key="2">
    <source>
        <dbReference type="EMBL" id="CAD7398247.1"/>
    </source>
</evidence>